<organism evidence="1">
    <name type="scientific">Oryza sativa subsp. japonica</name>
    <name type="common">Rice</name>
    <dbReference type="NCBI Taxonomy" id="39947"/>
    <lineage>
        <taxon>Eukaryota</taxon>
        <taxon>Viridiplantae</taxon>
        <taxon>Streptophyta</taxon>
        <taxon>Embryophyta</taxon>
        <taxon>Tracheophyta</taxon>
        <taxon>Spermatophyta</taxon>
        <taxon>Magnoliopsida</taxon>
        <taxon>Liliopsida</taxon>
        <taxon>Poales</taxon>
        <taxon>Poaceae</taxon>
        <taxon>BOP clade</taxon>
        <taxon>Oryzoideae</taxon>
        <taxon>Oryzeae</taxon>
        <taxon>Oryzinae</taxon>
        <taxon>Oryza</taxon>
        <taxon>Oryza sativa</taxon>
    </lineage>
</organism>
<proteinExistence type="predicted"/>
<name>A3C972_ORYSJ</name>
<reference evidence="1" key="2">
    <citation type="submission" date="2008-12" db="EMBL/GenBank/DDBJ databases">
        <title>Improved gene annotation of the rice (Oryza sativa) genomes.</title>
        <authorList>
            <person name="Wang J."/>
            <person name="Li R."/>
            <person name="Fan W."/>
            <person name="Huang Q."/>
            <person name="Zhang J."/>
            <person name="Zhou Y."/>
            <person name="Hu Y."/>
            <person name="Zi S."/>
            <person name="Li J."/>
            <person name="Ni P."/>
            <person name="Zheng H."/>
            <person name="Zhang Y."/>
            <person name="Zhao M."/>
            <person name="Hao Q."/>
            <person name="McDermott J."/>
            <person name="Samudrala R."/>
            <person name="Kristiansen K."/>
            <person name="Wong G.K.-S."/>
        </authorList>
    </citation>
    <scope>NUCLEOTIDE SEQUENCE</scope>
</reference>
<dbReference type="AlphaFoldDB" id="A3C972"/>
<protein>
    <submittedName>
        <fullName evidence="1">Uncharacterized protein</fullName>
    </submittedName>
</protein>
<dbReference type="Proteomes" id="UP000007752">
    <property type="component" value="Chromosome 11"/>
</dbReference>
<gene>
    <name evidence="1" type="ORF">OsJ_33170</name>
</gene>
<accession>A3C972</accession>
<dbReference type="EMBL" id="CM000148">
    <property type="protein sequence ID" value="EAZ17635.1"/>
    <property type="molecule type" value="Genomic_DNA"/>
</dbReference>
<sequence length="64" mass="7033">MTRTLTTALARSRPLDSVERAQQLRRVQRGGAAVESKGRGNLIQLELGKEMATASGRLRGWRGL</sequence>
<evidence type="ECO:0000313" key="1">
    <source>
        <dbReference type="EMBL" id="EAZ17635.1"/>
    </source>
</evidence>
<reference evidence="1" key="1">
    <citation type="journal article" date="2005" name="PLoS Biol.">
        <title>The genomes of Oryza sativa: a history of duplications.</title>
        <authorList>
            <person name="Yu J."/>
            <person name="Wang J."/>
            <person name="Lin W."/>
            <person name="Li S."/>
            <person name="Li H."/>
            <person name="Zhou J."/>
            <person name="Ni P."/>
            <person name="Dong W."/>
            <person name="Hu S."/>
            <person name="Zeng C."/>
            <person name="Zhang J."/>
            <person name="Zhang Y."/>
            <person name="Li R."/>
            <person name="Xu Z."/>
            <person name="Li S."/>
            <person name="Li X."/>
            <person name="Zheng H."/>
            <person name="Cong L."/>
            <person name="Lin L."/>
            <person name="Yin J."/>
            <person name="Geng J."/>
            <person name="Li G."/>
            <person name="Shi J."/>
            <person name="Liu J."/>
            <person name="Lv H."/>
            <person name="Li J."/>
            <person name="Wang J."/>
            <person name="Deng Y."/>
            <person name="Ran L."/>
            <person name="Shi X."/>
            <person name="Wang X."/>
            <person name="Wu Q."/>
            <person name="Li C."/>
            <person name="Ren X."/>
            <person name="Wang J."/>
            <person name="Wang X."/>
            <person name="Li D."/>
            <person name="Liu D."/>
            <person name="Zhang X."/>
            <person name="Ji Z."/>
            <person name="Zhao W."/>
            <person name="Sun Y."/>
            <person name="Zhang Z."/>
            <person name="Bao J."/>
            <person name="Han Y."/>
            <person name="Dong L."/>
            <person name="Ji J."/>
            <person name="Chen P."/>
            <person name="Wu S."/>
            <person name="Liu J."/>
            <person name="Xiao Y."/>
            <person name="Bu D."/>
            <person name="Tan J."/>
            <person name="Yang L."/>
            <person name="Ye C."/>
            <person name="Zhang J."/>
            <person name="Xu J."/>
            <person name="Zhou Y."/>
            <person name="Yu Y."/>
            <person name="Zhang B."/>
            <person name="Zhuang S."/>
            <person name="Wei H."/>
            <person name="Liu B."/>
            <person name="Lei M."/>
            <person name="Yu H."/>
            <person name="Li Y."/>
            <person name="Xu H."/>
            <person name="Wei S."/>
            <person name="He X."/>
            <person name="Fang L."/>
            <person name="Zhang Z."/>
            <person name="Zhang Y."/>
            <person name="Huang X."/>
            <person name="Su Z."/>
            <person name="Tong W."/>
            <person name="Li J."/>
            <person name="Tong Z."/>
            <person name="Li S."/>
            <person name="Ye J."/>
            <person name="Wang L."/>
            <person name="Fang L."/>
            <person name="Lei T."/>
            <person name="Chen C."/>
            <person name="Chen H."/>
            <person name="Xu Z."/>
            <person name="Li H."/>
            <person name="Huang H."/>
            <person name="Zhang F."/>
            <person name="Xu H."/>
            <person name="Li N."/>
            <person name="Zhao C."/>
            <person name="Li S."/>
            <person name="Dong L."/>
            <person name="Huang Y."/>
            <person name="Li L."/>
            <person name="Xi Y."/>
            <person name="Qi Q."/>
            <person name="Li W."/>
            <person name="Zhang B."/>
            <person name="Hu W."/>
            <person name="Zhang Y."/>
            <person name="Tian X."/>
            <person name="Jiao Y."/>
            <person name="Liang X."/>
            <person name="Jin J."/>
            <person name="Gao L."/>
            <person name="Zheng W."/>
            <person name="Hao B."/>
            <person name="Liu S."/>
            <person name="Wang W."/>
            <person name="Yuan L."/>
            <person name="Cao M."/>
            <person name="McDermott J."/>
            <person name="Samudrala R."/>
            <person name="Wang J."/>
            <person name="Wong G.K."/>
            <person name="Yang H."/>
        </authorList>
    </citation>
    <scope>NUCLEOTIDE SEQUENCE [LARGE SCALE GENOMIC DNA]</scope>
</reference>